<dbReference type="PANTHER" id="PTHR37048">
    <property type="entry name" value="QUESTIONABLE PROTEIN"/>
    <property type="match status" value="1"/>
</dbReference>
<dbReference type="EMBL" id="JAVRRT010000006">
    <property type="protein sequence ID" value="KAK5171088.1"/>
    <property type="molecule type" value="Genomic_DNA"/>
</dbReference>
<evidence type="ECO:0000256" key="1">
    <source>
        <dbReference type="SAM" id="Phobius"/>
    </source>
</evidence>
<feature type="transmembrane region" description="Helical" evidence="1">
    <location>
        <begin position="276"/>
        <end position="292"/>
    </location>
</feature>
<dbReference type="GeneID" id="89925578"/>
<accession>A0AAV9PGD6</accession>
<evidence type="ECO:0000313" key="3">
    <source>
        <dbReference type="Proteomes" id="UP001337655"/>
    </source>
</evidence>
<sequence length="296" mass="33136">MPQYSSTLQSQDVEQGVLLWLPPKHEVLTALGHHAPKNDEPVVSITNQGQHPEDGFYDHPLLVISRSTTSPDRIHFVPLTTFGGKLLCKRYNQYLAMTPAPDHPHFTAGDTAYRTLTLHKNATISRPGYVKITSVWTMRWKGAKHYWGGSTPRTTNFQLDESSLQRLLLCVRKLNGYTPREQFCEARQLIPKSITPNLTGHNYHQADTSFDLFGSATPSSYAAIIQQQQATRPSIRIPAAGIPSYCSTVGERRPLLPTNRQPWDTPKESSGCGCCGWLFLCLVLGLGVWLWCKYGS</sequence>
<name>A0AAV9PGD6_9PEZI</name>
<organism evidence="2 3">
    <name type="scientific">Saxophila tyrrhenica</name>
    <dbReference type="NCBI Taxonomy" id="1690608"/>
    <lineage>
        <taxon>Eukaryota</taxon>
        <taxon>Fungi</taxon>
        <taxon>Dikarya</taxon>
        <taxon>Ascomycota</taxon>
        <taxon>Pezizomycotina</taxon>
        <taxon>Dothideomycetes</taxon>
        <taxon>Dothideomycetidae</taxon>
        <taxon>Mycosphaerellales</taxon>
        <taxon>Extremaceae</taxon>
        <taxon>Saxophila</taxon>
    </lineage>
</organism>
<keyword evidence="1" id="KW-0472">Membrane</keyword>
<keyword evidence="1" id="KW-0812">Transmembrane</keyword>
<dbReference type="RefSeq" id="XP_064660116.1">
    <property type="nucleotide sequence ID" value="XM_064801486.1"/>
</dbReference>
<dbReference type="Proteomes" id="UP001337655">
    <property type="component" value="Unassembled WGS sequence"/>
</dbReference>
<comment type="caution">
    <text evidence="2">The sequence shown here is derived from an EMBL/GenBank/DDBJ whole genome shotgun (WGS) entry which is preliminary data.</text>
</comment>
<protein>
    <submittedName>
        <fullName evidence="2">Uncharacterized protein</fullName>
    </submittedName>
</protein>
<reference evidence="2 3" key="1">
    <citation type="submission" date="2023-08" db="EMBL/GenBank/DDBJ databases">
        <title>Black Yeasts Isolated from many extreme environments.</title>
        <authorList>
            <person name="Coleine C."/>
            <person name="Stajich J.E."/>
            <person name="Selbmann L."/>
        </authorList>
    </citation>
    <scope>NUCLEOTIDE SEQUENCE [LARGE SCALE GENOMIC DNA]</scope>
    <source>
        <strain evidence="2 3">CCFEE 5935</strain>
    </source>
</reference>
<dbReference type="PANTHER" id="PTHR37048:SF2">
    <property type="entry name" value="QUESTIONABLE PROTEIN"/>
    <property type="match status" value="1"/>
</dbReference>
<gene>
    <name evidence="2" type="ORF">LTR77_004232</name>
</gene>
<keyword evidence="1" id="KW-1133">Transmembrane helix</keyword>
<keyword evidence="3" id="KW-1185">Reference proteome</keyword>
<proteinExistence type="predicted"/>
<evidence type="ECO:0000313" key="2">
    <source>
        <dbReference type="EMBL" id="KAK5171088.1"/>
    </source>
</evidence>
<dbReference type="AlphaFoldDB" id="A0AAV9PGD6"/>